<evidence type="ECO:0000313" key="2">
    <source>
        <dbReference type="EMBL" id="RWR73715.1"/>
    </source>
</evidence>
<dbReference type="Pfam" id="PF03080">
    <property type="entry name" value="Neprosin"/>
    <property type="match status" value="1"/>
</dbReference>
<dbReference type="Proteomes" id="UP000283530">
    <property type="component" value="Unassembled WGS sequence"/>
</dbReference>
<sequence>MRPSNYDSEKMKVSSKQVEQLWQKRRCPEGTIPIIRTQKSDILRKIALDENSNAQGMESAKLYVDAENHGGEAFINIWNIYVEPGESSTASMFVGIKDKPDLINAGWISDNGGCYNLRCPGFIQTNKNIEIGGTIATVSVYDGEQYSMRVKIYKLNNSFSKVTILCLSALEQDQRNDHWWLEHDLGPLGYWPGALFKNMATSANLVQWGGQVWNSVPEGHHTTTQMGSGRFSKEGRKKAAFIYNSLYLNLQDITVDPTLFPTRATKSSCYDVSELETVDQPPYNIFFFGGPGGINCDEGN</sequence>
<dbReference type="PANTHER" id="PTHR31589">
    <property type="entry name" value="PROTEIN, PUTATIVE (DUF239)-RELATED-RELATED"/>
    <property type="match status" value="1"/>
</dbReference>
<organism evidence="2 3">
    <name type="scientific">Cinnamomum micranthum f. kanehirae</name>
    <dbReference type="NCBI Taxonomy" id="337451"/>
    <lineage>
        <taxon>Eukaryota</taxon>
        <taxon>Viridiplantae</taxon>
        <taxon>Streptophyta</taxon>
        <taxon>Embryophyta</taxon>
        <taxon>Tracheophyta</taxon>
        <taxon>Spermatophyta</taxon>
        <taxon>Magnoliopsida</taxon>
        <taxon>Magnoliidae</taxon>
        <taxon>Laurales</taxon>
        <taxon>Lauraceae</taxon>
        <taxon>Cinnamomum</taxon>
    </lineage>
</organism>
<dbReference type="PANTHER" id="PTHR31589:SF110">
    <property type="entry name" value="PROTEIN, PUTATIVE (DUF239)-RELATED"/>
    <property type="match status" value="1"/>
</dbReference>
<comment type="caution">
    <text evidence="2">The sequence shown here is derived from an EMBL/GenBank/DDBJ whole genome shotgun (WGS) entry which is preliminary data.</text>
</comment>
<dbReference type="InterPro" id="IPR004314">
    <property type="entry name" value="Neprosin"/>
</dbReference>
<dbReference type="AlphaFoldDB" id="A0A443N5C1"/>
<evidence type="ECO:0000259" key="1">
    <source>
        <dbReference type="PROSITE" id="PS52045"/>
    </source>
</evidence>
<feature type="domain" description="Neprosin PEP catalytic" evidence="1">
    <location>
        <begin position="47"/>
        <end position="297"/>
    </location>
</feature>
<gene>
    <name evidence="2" type="ORF">CKAN_00201700</name>
</gene>
<dbReference type="EMBL" id="QPKB01000001">
    <property type="protein sequence ID" value="RWR73715.1"/>
    <property type="molecule type" value="Genomic_DNA"/>
</dbReference>
<proteinExistence type="predicted"/>
<reference evidence="2 3" key="1">
    <citation type="journal article" date="2019" name="Nat. Plants">
        <title>Stout camphor tree genome fills gaps in understanding of flowering plant genome evolution.</title>
        <authorList>
            <person name="Chaw S.M."/>
            <person name="Liu Y.C."/>
            <person name="Wu Y.W."/>
            <person name="Wang H.Y."/>
            <person name="Lin C.I."/>
            <person name="Wu C.S."/>
            <person name="Ke H.M."/>
            <person name="Chang L.Y."/>
            <person name="Hsu C.Y."/>
            <person name="Yang H.T."/>
            <person name="Sudianto E."/>
            <person name="Hsu M.H."/>
            <person name="Wu K.P."/>
            <person name="Wang L.N."/>
            <person name="Leebens-Mack J.H."/>
            <person name="Tsai I.J."/>
        </authorList>
    </citation>
    <scope>NUCLEOTIDE SEQUENCE [LARGE SCALE GENOMIC DNA]</scope>
    <source>
        <strain evidence="3">cv. Chaw 1501</strain>
        <tissue evidence="2">Young leaves</tissue>
    </source>
</reference>
<keyword evidence="3" id="KW-1185">Reference proteome</keyword>
<protein>
    <recommendedName>
        <fullName evidence="1">Neprosin PEP catalytic domain-containing protein</fullName>
    </recommendedName>
</protein>
<dbReference type="InterPro" id="IPR053168">
    <property type="entry name" value="Glutamic_endopeptidase"/>
</dbReference>
<dbReference type="OrthoDB" id="10380212at2759"/>
<name>A0A443N5C1_9MAGN</name>
<dbReference type="PROSITE" id="PS52045">
    <property type="entry name" value="NEPROSIN_PEP_CD"/>
    <property type="match status" value="1"/>
</dbReference>
<accession>A0A443N5C1</accession>
<evidence type="ECO:0000313" key="3">
    <source>
        <dbReference type="Proteomes" id="UP000283530"/>
    </source>
</evidence>